<dbReference type="Pfam" id="PF09997">
    <property type="entry name" value="DUF2238"/>
    <property type="match status" value="1"/>
</dbReference>
<evidence type="ECO:0000256" key="1">
    <source>
        <dbReference type="SAM" id="Phobius"/>
    </source>
</evidence>
<dbReference type="Proteomes" id="UP000195766">
    <property type="component" value="Unassembled WGS sequence"/>
</dbReference>
<feature type="transmembrane region" description="Helical" evidence="1">
    <location>
        <begin position="60"/>
        <end position="79"/>
    </location>
</feature>
<keyword evidence="1" id="KW-0472">Membrane</keyword>
<sequence length="214" mass="23277">MDYKPQDRRPPIILYLTWIILIGAAVIGFMTDAFSVTFVAVGTLLLSLVPMWLGEKIGVALPTAFVSAIAAFLCATLFLGEVGDFYERYWWWDVVLHGGSAIGFGLVGSLLMLMLVRGERLTAAPITVAFFAFCFAVTVGALWEIWEFTLDQLFGLNTQKSGLVDTMWDLIVDAVGALIGASAGWAYLKGREGGPLVGAIRAFIAKNRRLFGDG</sequence>
<keyword evidence="1" id="KW-0812">Transmembrane</keyword>
<dbReference type="EMBL" id="FUIE01000057">
    <property type="protein sequence ID" value="SJM64912.1"/>
    <property type="molecule type" value="Genomic_DNA"/>
</dbReference>
<name>A0A1R4GA75_BREDI</name>
<keyword evidence="1" id="KW-1133">Transmembrane helix</keyword>
<feature type="transmembrane region" description="Helical" evidence="1">
    <location>
        <begin position="12"/>
        <end position="30"/>
    </location>
</feature>
<protein>
    <submittedName>
        <fullName evidence="2">Membrane protein</fullName>
    </submittedName>
</protein>
<evidence type="ECO:0000313" key="3">
    <source>
        <dbReference type="Proteomes" id="UP000195766"/>
    </source>
</evidence>
<accession>A0A1R4GA75</accession>
<reference evidence="2 3" key="1">
    <citation type="submission" date="2017-02" db="EMBL/GenBank/DDBJ databases">
        <authorList>
            <person name="Peterson S.W."/>
        </authorList>
    </citation>
    <scope>NUCLEOTIDE SEQUENCE [LARGE SCALE GENOMIC DNA]</scope>
    <source>
        <strain evidence="2 3">3F5N</strain>
    </source>
</reference>
<dbReference type="AlphaFoldDB" id="A0A1R4GA75"/>
<evidence type="ECO:0000313" key="2">
    <source>
        <dbReference type="EMBL" id="SJM64912.1"/>
    </source>
</evidence>
<dbReference type="InterPro" id="IPR014509">
    <property type="entry name" value="YjdF-like"/>
</dbReference>
<feature type="transmembrane region" description="Helical" evidence="1">
    <location>
        <begin position="91"/>
        <end position="116"/>
    </location>
</feature>
<gene>
    <name evidence="2" type="ORF">FM111_10825</name>
</gene>
<feature type="transmembrane region" description="Helical" evidence="1">
    <location>
        <begin position="166"/>
        <end position="188"/>
    </location>
</feature>
<feature type="transmembrane region" description="Helical" evidence="1">
    <location>
        <begin position="36"/>
        <end position="53"/>
    </location>
</feature>
<dbReference type="RefSeq" id="WP_256968216.1">
    <property type="nucleotide sequence ID" value="NZ_FUIE01000057.1"/>
</dbReference>
<organism evidence="2 3">
    <name type="scientific">Brevundimonas diminuta 3F5N</name>
    <dbReference type="NCBI Taxonomy" id="1255603"/>
    <lineage>
        <taxon>Bacteria</taxon>
        <taxon>Pseudomonadati</taxon>
        <taxon>Pseudomonadota</taxon>
        <taxon>Alphaproteobacteria</taxon>
        <taxon>Caulobacterales</taxon>
        <taxon>Caulobacteraceae</taxon>
        <taxon>Brevundimonas</taxon>
    </lineage>
</organism>
<proteinExistence type="predicted"/>
<feature type="transmembrane region" description="Helical" evidence="1">
    <location>
        <begin position="123"/>
        <end position="146"/>
    </location>
</feature>